<reference evidence="3" key="1">
    <citation type="submission" date="2022-12" db="EMBL/GenBank/DDBJ databases">
        <authorList>
            <person name="Mo P."/>
        </authorList>
    </citation>
    <scope>NUCLEOTIDE SEQUENCE [LARGE SCALE GENOMIC DNA]</scope>
    <source>
        <strain evidence="3">HUAS 3-15</strain>
    </source>
</reference>
<evidence type="ECO:0000313" key="3">
    <source>
        <dbReference type="Proteomes" id="UP001212821"/>
    </source>
</evidence>
<organism evidence="2 3">
    <name type="scientific">Kitasatospora cathayae</name>
    <dbReference type="NCBI Taxonomy" id="3004092"/>
    <lineage>
        <taxon>Bacteria</taxon>
        <taxon>Bacillati</taxon>
        <taxon>Actinomycetota</taxon>
        <taxon>Actinomycetes</taxon>
        <taxon>Kitasatosporales</taxon>
        <taxon>Streptomycetaceae</taxon>
        <taxon>Kitasatospora</taxon>
    </lineage>
</organism>
<gene>
    <name evidence="2" type="ORF">O1G21_01305</name>
</gene>
<sequence length="232" mass="23544">MAAAVGLLASVAYSSFLLQWVVGSRLSVIRSYVSELSVAGQPGAVVFRVGDTIGGVGLVVLASGLATSCVRGSRRAVAAAIALAVTGLSSAADGVWPMPCAPSADPVCRALDRSTVTAQLAQTHTLTSLLEFTAAVIAAVLFGAVLLGLPGHHRLGLFTLAAGLAVGALGLGEIAMVLVGSRAVGVPERAQVLLVSLFCSVLSFHVLRRRRPSARRVPTSRSAVVGPSANPE</sequence>
<keyword evidence="3" id="KW-1185">Reference proteome</keyword>
<dbReference type="Pfam" id="PF06197">
    <property type="entry name" value="DUF998"/>
    <property type="match status" value="1"/>
</dbReference>
<proteinExistence type="predicted"/>
<keyword evidence="1" id="KW-1133">Transmembrane helix</keyword>
<feature type="transmembrane region" description="Helical" evidence="1">
    <location>
        <begin position="77"/>
        <end position="96"/>
    </location>
</feature>
<dbReference type="RefSeq" id="WP_270150735.1">
    <property type="nucleotide sequence ID" value="NZ_CP115450.1"/>
</dbReference>
<feature type="transmembrane region" description="Helical" evidence="1">
    <location>
        <begin position="190"/>
        <end position="207"/>
    </location>
</feature>
<evidence type="ECO:0000313" key="2">
    <source>
        <dbReference type="EMBL" id="WBP91427.1"/>
    </source>
</evidence>
<dbReference type="Proteomes" id="UP001212821">
    <property type="component" value="Chromosome"/>
</dbReference>
<keyword evidence="1" id="KW-0812">Transmembrane</keyword>
<keyword evidence="1" id="KW-0472">Membrane</keyword>
<dbReference type="InterPro" id="IPR009339">
    <property type="entry name" value="DUF998"/>
</dbReference>
<feature type="transmembrane region" description="Helical" evidence="1">
    <location>
        <begin position="47"/>
        <end position="70"/>
    </location>
</feature>
<feature type="transmembrane region" description="Helical" evidence="1">
    <location>
        <begin position="156"/>
        <end position="178"/>
    </location>
</feature>
<protein>
    <submittedName>
        <fullName evidence="2">DUF998 domain-containing protein</fullName>
    </submittedName>
</protein>
<accession>A0ABY7QFB3</accession>
<dbReference type="EMBL" id="CP115450">
    <property type="protein sequence ID" value="WBP91427.1"/>
    <property type="molecule type" value="Genomic_DNA"/>
</dbReference>
<name>A0ABY7QFB3_9ACTN</name>
<feature type="transmembrane region" description="Helical" evidence="1">
    <location>
        <begin position="129"/>
        <end position="149"/>
    </location>
</feature>
<evidence type="ECO:0000256" key="1">
    <source>
        <dbReference type="SAM" id="Phobius"/>
    </source>
</evidence>